<dbReference type="OrthoDB" id="595236at2"/>
<name>A0A2P8VFN9_9ENTR</name>
<dbReference type="SUPFAM" id="SSF56112">
    <property type="entry name" value="Protein kinase-like (PK-like)"/>
    <property type="match status" value="1"/>
</dbReference>
<dbReference type="AlphaFoldDB" id="A0A2P8VFN9"/>
<dbReference type="InterPro" id="IPR011009">
    <property type="entry name" value="Kinase-like_dom_sf"/>
</dbReference>
<proteinExistence type="predicted"/>
<dbReference type="NCBIfam" id="NF007671">
    <property type="entry name" value="PRK10345.1"/>
    <property type="match status" value="1"/>
</dbReference>
<evidence type="ECO:0008006" key="3">
    <source>
        <dbReference type="Google" id="ProtNLM"/>
    </source>
</evidence>
<accession>A0A2P8VFN9</accession>
<sequence>MIHLSELTPLGTGRHRKCYPHPDDAQRCIKIVYNSGHGGDKETRRELKYYAQLSRRLKDWSGIPRYYGTVETDCGTGYVYDVITDFDGKPSATLTEFVEQCRYPEDAKVLRHMLKVLKRYLQNNRIVTMTLKPQNILCRRISESEVVPVVCDNIGEGTLIPLATWSGWFCRRKLARSWERFIAHKELAAVLESDAHLPASGSALSLSSRQA</sequence>
<dbReference type="RefSeq" id="WP_106878157.1">
    <property type="nucleotide sequence ID" value="NZ_PYEP01000008.1"/>
</dbReference>
<dbReference type="STRING" id="1388748.GCA_000463155_00774"/>
<protein>
    <recommendedName>
        <fullName evidence="3">PhoP regulatory network protein YrbL</fullName>
    </recommendedName>
</protein>
<evidence type="ECO:0000313" key="2">
    <source>
        <dbReference type="Proteomes" id="UP000240212"/>
    </source>
</evidence>
<organism evidence="1 2">
    <name type="scientific">Siccibacter turicensis</name>
    <dbReference type="NCBI Taxonomy" id="357233"/>
    <lineage>
        <taxon>Bacteria</taxon>
        <taxon>Pseudomonadati</taxon>
        <taxon>Pseudomonadota</taxon>
        <taxon>Gammaproteobacteria</taxon>
        <taxon>Enterobacterales</taxon>
        <taxon>Enterobacteriaceae</taxon>
        <taxon>Siccibacter</taxon>
    </lineage>
</organism>
<dbReference type="Pfam" id="PF10707">
    <property type="entry name" value="YrbL-PhoP_reg"/>
    <property type="match status" value="1"/>
</dbReference>
<reference evidence="1 2" key="1">
    <citation type="submission" date="2018-03" db="EMBL/GenBank/DDBJ databases">
        <title>Draft genome sequence of the first documented clinical Siccibacter turicensis isolate in Austria.</title>
        <authorList>
            <person name="Lepuschitz S."/>
            <person name="Pekard-Amenitsch S."/>
            <person name="Haunold R."/>
            <person name="Schill S."/>
            <person name="Mach R."/>
            <person name="Allerberger F."/>
            <person name="Ruppitsch W."/>
            <person name="Forsythe S.J."/>
        </authorList>
    </citation>
    <scope>NUCLEOTIDE SEQUENCE [LARGE SCALE GENOMIC DNA]</scope>
    <source>
        <strain evidence="1 2">6100069499-17</strain>
    </source>
</reference>
<keyword evidence="2" id="KW-1185">Reference proteome</keyword>
<dbReference type="Proteomes" id="UP000240212">
    <property type="component" value="Unassembled WGS sequence"/>
</dbReference>
<gene>
    <name evidence="1" type="ORF">C7G83_17625</name>
</gene>
<evidence type="ECO:0000313" key="1">
    <source>
        <dbReference type="EMBL" id="PSN06353.1"/>
    </source>
</evidence>
<comment type="caution">
    <text evidence="1">The sequence shown here is derived from an EMBL/GenBank/DDBJ whole genome shotgun (WGS) entry which is preliminary data.</text>
</comment>
<dbReference type="InterPro" id="IPR019647">
    <property type="entry name" value="PhoP_reg_network_YrbL"/>
</dbReference>
<dbReference type="EMBL" id="PYEP01000008">
    <property type="protein sequence ID" value="PSN06353.1"/>
    <property type="molecule type" value="Genomic_DNA"/>
</dbReference>